<dbReference type="PANTHER" id="PTHR23043:SF17">
    <property type="entry name" value="PROTEIN SIMILAR"/>
    <property type="match status" value="1"/>
</dbReference>
<keyword evidence="6" id="KW-0539">Nucleus</keyword>
<accession>A0ABP1Q0S6</accession>
<dbReference type="Proteomes" id="UP001642540">
    <property type="component" value="Unassembled WGS sequence"/>
</dbReference>
<evidence type="ECO:0000256" key="6">
    <source>
        <dbReference type="ARBA" id="ARBA00023242"/>
    </source>
</evidence>
<keyword evidence="5" id="KW-0804">Transcription</keyword>
<comment type="caution">
    <text evidence="10">The sequence shown here is derived from an EMBL/GenBank/DDBJ whole genome shotgun (WGS) entry which is preliminary data.</text>
</comment>
<feature type="region of interest" description="Disordered" evidence="7">
    <location>
        <begin position="1"/>
        <end position="38"/>
    </location>
</feature>
<dbReference type="SMART" id="SM00091">
    <property type="entry name" value="PAS"/>
    <property type="match status" value="2"/>
</dbReference>
<feature type="compositionally biased region" description="Basic and acidic residues" evidence="7">
    <location>
        <begin position="26"/>
        <end position="36"/>
    </location>
</feature>
<evidence type="ECO:0000259" key="8">
    <source>
        <dbReference type="PROSITE" id="PS50112"/>
    </source>
</evidence>
<gene>
    <name evidence="10" type="ORF">ODALV1_LOCUS4856</name>
</gene>
<evidence type="ECO:0000256" key="2">
    <source>
        <dbReference type="ARBA" id="ARBA00022737"/>
    </source>
</evidence>
<evidence type="ECO:0000313" key="10">
    <source>
        <dbReference type="EMBL" id="CAL8081167.1"/>
    </source>
</evidence>
<comment type="subcellular location">
    <subcellularLocation>
        <location evidence="1">Nucleus</location>
    </subcellularLocation>
</comment>
<proteinExistence type="predicted"/>
<keyword evidence="2" id="KW-0677">Repeat</keyword>
<reference evidence="10 11" key="1">
    <citation type="submission" date="2024-08" db="EMBL/GenBank/DDBJ databases">
        <authorList>
            <person name="Cucini C."/>
            <person name="Frati F."/>
        </authorList>
    </citation>
    <scope>NUCLEOTIDE SEQUENCE [LARGE SCALE GENOMIC DNA]</scope>
</reference>
<evidence type="ECO:0000256" key="3">
    <source>
        <dbReference type="ARBA" id="ARBA00023015"/>
    </source>
</evidence>
<feature type="domain" description="PAS" evidence="8">
    <location>
        <begin position="257"/>
        <end position="301"/>
    </location>
</feature>
<keyword evidence="3" id="KW-0805">Transcription regulation</keyword>
<keyword evidence="11" id="KW-1185">Reference proteome</keyword>
<dbReference type="InterPro" id="IPR000014">
    <property type="entry name" value="PAS"/>
</dbReference>
<name>A0ABP1Q0S6_9HEXA</name>
<dbReference type="PROSITE" id="PS50112">
    <property type="entry name" value="PAS"/>
    <property type="match status" value="2"/>
</dbReference>
<feature type="compositionally biased region" description="Low complexity" evidence="7">
    <location>
        <begin position="782"/>
        <end position="801"/>
    </location>
</feature>
<sequence length="922" mass="99679">METKTECKSEPTKETVVKVKKPKSTRNTEKRRERSKVAARCRRGKESEIFTDLSQSLPVSETSRAGLDKASVMRLTLCDLKLKQMMETLEGIQKKSEGNDVFESLINNAVSGFVLVCSCDGDVIYVSEGISTCLGLSQYEVMGQSLLEFSHPCDQGDVKEMLLCNSSKAVVESRSALFRLKSANSTRGRNVHHRTTNYKVVSCIGRIFSGEVNYGAPEMKKWFVGICEPLLHPSDVDIPLNKQTFLSRHSPDMKFEYVDESITEFIGYKANNMVGKSLFDFYHACDGDGIAKSFKSLYTKGQTVTERSRFLAKDGGWIWVVTQATAINNNAGKPTSVVCIHFVTSGLECPGEILSHVQLRSADEPQLPIVPKAVPILSPVVVVPKPLHETTNVQKPIIPATTTKSSEITPEPLIVNPFTGPILSKPTPSTQKIFAPRTEDMDTGFLMPVNDVLIVTKEEPEDLTHLAPIAGDECVPLSNVPLLDDLLQWLDAADMEYTVLEGYEDPLPLPLIAAVSDSPIPMSICDSTSEFVVKDDVVLESMPSPTQCDSPLLVNSTDSILLTSSDPLLLSPFKTPSPQHSPSSCMDLMNLDMFSRLNDSSGHSGTGTTTISSDKCKDGGAYDEPFAGFPIVTDFQEHLFSPSGSLEEGGSPLSPLMMGRGGSGGLGLKLDTGGGSTGPTLGILTKEPVINVGNLKYLATTASNHDPQRPKPEPAPAERPLPCKVAKPSFSVTQNKTWEHPAIVTPLQPPWKYEVGLPQSSPPPAPMVGLHQQVKGNFSSISSASSSVTTTGTQTIGPHQTTEQRRKLLQRKFLLNPQVLQALMDGRSLRTATGQTVVLNPTGRKRDFLGKLLSTNETSSSVSVLLQSDMVVGGARGLLGMGSLVELTNQDCEVNAPLEQPLLDGPDVLIALDTAGTGPECL</sequence>
<dbReference type="Pfam" id="PF00989">
    <property type="entry name" value="PAS"/>
    <property type="match status" value="1"/>
</dbReference>
<organism evidence="10 11">
    <name type="scientific">Orchesella dallaii</name>
    <dbReference type="NCBI Taxonomy" id="48710"/>
    <lineage>
        <taxon>Eukaryota</taxon>
        <taxon>Metazoa</taxon>
        <taxon>Ecdysozoa</taxon>
        <taxon>Arthropoda</taxon>
        <taxon>Hexapoda</taxon>
        <taxon>Collembola</taxon>
        <taxon>Entomobryomorpha</taxon>
        <taxon>Entomobryoidea</taxon>
        <taxon>Orchesellidae</taxon>
        <taxon>Orchesellinae</taxon>
        <taxon>Orchesella</taxon>
    </lineage>
</organism>
<dbReference type="InterPro" id="IPR035965">
    <property type="entry name" value="PAS-like_dom_sf"/>
</dbReference>
<evidence type="ECO:0000256" key="7">
    <source>
        <dbReference type="SAM" id="MobiDB-lite"/>
    </source>
</evidence>
<feature type="region of interest" description="Disordered" evidence="7">
    <location>
        <begin position="702"/>
        <end position="722"/>
    </location>
</feature>
<dbReference type="Pfam" id="PF08447">
    <property type="entry name" value="PAS_3"/>
    <property type="match status" value="1"/>
</dbReference>
<feature type="domain" description="PAS" evidence="8">
    <location>
        <begin position="98"/>
        <end position="162"/>
    </location>
</feature>
<feature type="compositionally biased region" description="Basic and acidic residues" evidence="7">
    <location>
        <begin position="1"/>
        <end position="17"/>
    </location>
</feature>
<evidence type="ECO:0000256" key="4">
    <source>
        <dbReference type="ARBA" id="ARBA00023125"/>
    </source>
</evidence>
<dbReference type="SMART" id="SM00086">
    <property type="entry name" value="PAC"/>
    <property type="match status" value="1"/>
</dbReference>
<dbReference type="InterPro" id="IPR001610">
    <property type="entry name" value="PAC"/>
</dbReference>
<evidence type="ECO:0000259" key="9">
    <source>
        <dbReference type="PROSITE" id="PS50888"/>
    </source>
</evidence>
<dbReference type="InterPro" id="IPR013767">
    <property type="entry name" value="PAS_fold"/>
</dbReference>
<dbReference type="CDD" id="cd00130">
    <property type="entry name" value="PAS"/>
    <property type="match status" value="2"/>
</dbReference>
<feature type="domain" description="BHLH" evidence="9">
    <location>
        <begin position="30"/>
        <end position="83"/>
    </location>
</feature>
<evidence type="ECO:0000256" key="1">
    <source>
        <dbReference type="ARBA" id="ARBA00004123"/>
    </source>
</evidence>
<dbReference type="InterPro" id="IPR011598">
    <property type="entry name" value="bHLH_dom"/>
</dbReference>
<dbReference type="Gene3D" id="3.30.450.20">
    <property type="entry name" value="PAS domain"/>
    <property type="match status" value="2"/>
</dbReference>
<dbReference type="Pfam" id="PF23171">
    <property type="entry name" value="bHLH_HIF1A"/>
    <property type="match status" value="1"/>
</dbReference>
<dbReference type="SUPFAM" id="SSF55785">
    <property type="entry name" value="PYP-like sensor domain (PAS domain)"/>
    <property type="match status" value="2"/>
</dbReference>
<dbReference type="NCBIfam" id="TIGR00229">
    <property type="entry name" value="sensory_box"/>
    <property type="match status" value="1"/>
</dbReference>
<feature type="region of interest" description="Disordered" evidence="7">
    <location>
        <begin position="782"/>
        <end position="804"/>
    </location>
</feature>
<dbReference type="EMBL" id="CAXLJM020000014">
    <property type="protein sequence ID" value="CAL8081167.1"/>
    <property type="molecule type" value="Genomic_DNA"/>
</dbReference>
<dbReference type="CDD" id="cd11433">
    <property type="entry name" value="bHLH-PAS_HIF"/>
    <property type="match status" value="1"/>
</dbReference>
<protein>
    <recommendedName>
        <fullName evidence="12">Hypoxia-inducible factor 1-alpha</fullName>
    </recommendedName>
</protein>
<keyword evidence="4" id="KW-0238">DNA-binding</keyword>
<dbReference type="InterPro" id="IPR013655">
    <property type="entry name" value="PAS_fold_3"/>
</dbReference>
<dbReference type="PANTHER" id="PTHR23043">
    <property type="entry name" value="HYPOXIA-INDUCIBLE FACTOR 1 ALPHA"/>
    <property type="match status" value="1"/>
</dbReference>
<evidence type="ECO:0000256" key="5">
    <source>
        <dbReference type="ARBA" id="ARBA00023163"/>
    </source>
</evidence>
<evidence type="ECO:0008006" key="12">
    <source>
        <dbReference type="Google" id="ProtNLM"/>
    </source>
</evidence>
<evidence type="ECO:0000313" key="11">
    <source>
        <dbReference type="Proteomes" id="UP001642540"/>
    </source>
</evidence>
<dbReference type="PROSITE" id="PS50888">
    <property type="entry name" value="BHLH"/>
    <property type="match status" value="1"/>
</dbReference>